<reference evidence="2 3" key="1">
    <citation type="submission" date="2019-09" db="EMBL/GenBank/DDBJ databases">
        <title>Genomes of Cryomorphaceae.</title>
        <authorList>
            <person name="Bowman J.P."/>
        </authorList>
    </citation>
    <scope>NUCLEOTIDE SEQUENCE [LARGE SCALE GENOMIC DNA]</scope>
    <source>
        <strain evidence="2 3">KCTC 52047</strain>
    </source>
</reference>
<dbReference type="Pfam" id="PF03167">
    <property type="entry name" value="UDG"/>
    <property type="match status" value="1"/>
</dbReference>
<name>A0A6N6MB80_9FLAO</name>
<protein>
    <submittedName>
        <fullName evidence="2">DUF4918 family protein</fullName>
    </submittedName>
</protein>
<dbReference type="Gene3D" id="3.40.470.10">
    <property type="entry name" value="Uracil-DNA glycosylase-like domain"/>
    <property type="match status" value="1"/>
</dbReference>
<dbReference type="InterPro" id="IPR005122">
    <property type="entry name" value="Uracil-DNA_glycosylase-like"/>
</dbReference>
<organism evidence="2 3">
    <name type="scientific">Salibacter halophilus</name>
    <dbReference type="NCBI Taxonomy" id="1803916"/>
    <lineage>
        <taxon>Bacteria</taxon>
        <taxon>Pseudomonadati</taxon>
        <taxon>Bacteroidota</taxon>
        <taxon>Flavobacteriia</taxon>
        <taxon>Flavobacteriales</taxon>
        <taxon>Salibacteraceae</taxon>
        <taxon>Salibacter</taxon>
    </lineage>
</organism>
<dbReference type="CDD" id="cd19375">
    <property type="entry name" value="UDG-F3-like_SMUG2"/>
    <property type="match status" value="1"/>
</dbReference>
<evidence type="ECO:0000259" key="1">
    <source>
        <dbReference type="Pfam" id="PF03167"/>
    </source>
</evidence>
<dbReference type="OrthoDB" id="7107805at2"/>
<proteinExistence type="predicted"/>
<dbReference type="SUPFAM" id="SSF52141">
    <property type="entry name" value="Uracil-DNA glycosylase-like"/>
    <property type="match status" value="1"/>
</dbReference>
<keyword evidence="3" id="KW-1185">Reference proteome</keyword>
<dbReference type="RefSeq" id="WP_151167706.1">
    <property type="nucleotide sequence ID" value="NZ_WACR01000005.1"/>
</dbReference>
<dbReference type="EMBL" id="WACR01000005">
    <property type="protein sequence ID" value="KAB1064486.1"/>
    <property type="molecule type" value="Genomic_DNA"/>
</dbReference>
<gene>
    <name evidence="2" type="ORF">F3059_07255</name>
</gene>
<accession>A0A6N6MB80</accession>
<feature type="domain" description="Uracil-DNA glycosylase-like" evidence="1">
    <location>
        <begin position="69"/>
        <end position="237"/>
    </location>
</feature>
<comment type="caution">
    <text evidence="2">The sequence shown here is derived from an EMBL/GenBank/DDBJ whole genome shotgun (WGS) entry which is preliminary data.</text>
</comment>
<evidence type="ECO:0000313" key="2">
    <source>
        <dbReference type="EMBL" id="KAB1064486.1"/>
    </source>
</evidence>
<dbReference type="InterPro" id="IPR036895">
    <property type="entry name" value="Uracil-DNA_glycosylase-like_sf"/>
</dbReference>
<dbReference type="AlphaFoldDB" id="A0A6N6MB80"/>
<dbReference type="Proteomes" id="UP000435357">
    <property type="component" value="Unassembled WGS sequence"/>
</dbReference>
<dbReference type="InterPro" id="IPR032579">
    <property type="entry name" value="Phe_SMUG2-like"/>
</dbReference>
<evidence type="ECO:0000313" key="3">
    <source>
        <dbReference type="Proteomes" id="UP000435357"/>
    </source>
</evidence>
<sequence>MQCDRFVHELLKAHFCAMSFGDRFAEYFNTIEPSNDELPDGVDWIFPYDDREVQECVSSFAHRYYAGNHDRTFLFGINPGRFGAGVTGVSFTDPVQMNRLGVENDFDQRAELSSQFIYEMIEALGGAESFYNSFYIGSVCPLGFVKDGKNLNYYDEKPLETALTDWITEQIEAQIDFGANREIAYSIGKGKNLKFLEKLNKEHGWFKRIDTVPHPRWVMQYRRKQKPQILESIIEKLGPHIK</sequence>